<dbReference type="CDD" id="cd12414">
    <property type="entry name" value="RRM2_RBM28_like"/>
    <property type="match status" value="1"/>
</dbReference>
<evidence type="ECO:0000256" key="6">
    <source>
        <dbReference type="SAM" id="MobiDB-lite"/>
    </source>
</evidence>
<sequence length="825" mass="92647">MATPPVEATVVDNKVADASEKDAHHSKATLFVRNIPYDATNHELEEFFSDLGPIRSCFVVMDKSQEEAEKAQNKGYGYVHYALAEDAQRAITELKDVKFRGGRKLKIELALKKGEKAQERPAPKPVVAKTPTPKIPDTTPKARPATTDAPADHFVTVEVSGLGSDITKKHIYKRARKIATVENIEYPIQDKEGVARIKFSSNDNAKLGAKQLDGHIFKGATLKAQVMASGAPPPKPKLSDPYVDKTARLIVRNLPWKYRESDLYKAFGEYGKVHQVKLPRKYNGGPFKGFAFIQYGNIDDAEKAINAMNATDHHGRTIAVDWALAKDKYVAAEENAEAAEAEEGDEEEMDVDKEEESNDATEANDDKQEAGSDDEEEEVDDEEVIEEGMEKEDASDEEMDEDEEDIDIEDESEDDDKKAKPAYTMPKPAEGTTLFVRNLLFESEEEHLKELFTQWGAVRYAKITMDKETGRSRGTGFVCFKEKDSADQCLQEAEQLKNTTINDNSEAFPTDMMSNKQKKKSGMVQKSLLTPDINTGLAQKFTLQGRVLDVNRAVERNEANKLMEANALKKQKEDKRNIYLMKEGVIFADTPAAATLTEPELRKRQMSFAARKKLLATNPSLYISKTRLSIRNLPLKTDDKDLKQIGFESITNFKRETKSGQRTDLSADEKAEGWSFKPFVKQAKIIRSKDRVDSATKKLRSKGYGFLEYRTHSHALAALRYLNNNSKVFPGDPRRLIVEFSVDNKDVVERRTQRAAGGFSRNPGKGDDDTKRTTGRFSGNKRPAHDDGGRRDSNKRMRSGPPPRGSSGSKPQRPMMNKRPFNKRK</sequence>
<dbReference type="SUPFAM" id="SSF54928">
    <property type="entry name" value="RNA-binding domain, RBD"/>
    <property type="match status" value="4"/>
</dbReference>
<evidence type="ECO:0000256" key="1">
    <source>
        <dbReference type="ARBA" id="ARBA00004123"/>
    </source>
</evidence>
<feature type="domain" description="RRM" evidence="7">
    <location>
        <begin position="626"/>
        <end position="743"/>
    </location>
</feature>
<comment type="caution">
    <text evidence="8">The sequence shown here is derived from an EMBL/GenBank/DDBJ whole genome shotgun (WGS) entry which is preliminary data.</text>
</comment>
<reference evidence="8" key="2">
    <citation type="journal article" date="2022" name="Proc. Natl. Acad. Sci. U.S.A.">
        <title>Diploid-dominant life cycles characterize the early evolution of Fungi.</title>
        <authorList>
            <person name="Amses K.R."/>
            <person name="Simmons D.R."/>
            <person name="Longcore J.E."/>
            <person name="Mondo S.J."/>
            <person name="Seto K."/>
            <person name="Jeronimo G.H."/>
            <person name="Bonds A.E."/>
            <person name="Quandt C.A."/>
            <person name="Davis W.J."/>
            <person name="Chang Y."/>
            <person name="Federici B.A."/>
            <person name="Kuo A."/>
            <person name="LaButti K."/>
            <person name="Pangilinan J."/>
            <person name="Andreopoulos W."/>
            <person name="Tritt A."/>
            <person name="Riley R."/>
            <person name="Hundley H."/>
            <person name="Johnson J."/>
            <person name="Lipzen A."/>
            <person name="Barry K."/>
            <person name="Lang B.F."/>
            <person name="Cuomo C.A."/>
            <person name="Buchler N.E."/>
            <person name="Grigoriev I.V."/>
            <person name="Spatafora J.W."/>
            <person name="Stajich J.E."/>
            <person name="James T.Y."/>
        </authorList>
    </citation>
    <scope>NUCLEOTIDE SEQUENCE</scope>
    <source>
        <strain evidence="8">AG</strain>
    </source>
</reference>
<keyword evidence="9" id="KW-1185">Reference proteome</keyword>
<evidence type="ECO:0000259" key="7">
    <source>
        <dbReference type="PROSITE" id="PS50102"/>
    </source>
</evidence>
<feature type="region of interest" description="Disordered" evidence="6">
    <location>
        <begin position="115"/>
        <end position="147"/>
    </location>
</feature>
<proteinExistence type="predicted"/>
<organism evidence="8 9">
    <name type="scientific">Umbelopsis ramanniana AG</name>
    <dbReference type="NCBI Taxonomy" id="1314678"/>
    <lineage>
        <taxon>Eukaryota</taxon>
        <taxon>Fungi</taxon>
        <taxon>Fungi incertae sedis</taxon>
        <taxon>Mucoromycota</taxon>
        <taxon>Mucoromycotina</taxon>
        <taxon>Umbelopsidomycetes</taxon>
        <taxon>Umbelopsidales</taxon>
        <taxon>Umbelopsidaceae</taxon>
        <taxon>Umbelopsis</taxon>
    </lineage>
</organism>
<dbReference type="InterPro" id="IPR051945">
    <property type="entry name" value="RRM_MRD1_RNA_proc_ribogen"/>
</dbReference>
<feature type="domain" description="RRM" evidence="7">
    <location>
        <begin position="432"/>
        <end position="515"/>
    </location>
</feature>
<evidence type="ECO:0000313" key="9">
    <source>
        <dbReference type="Proteomes" id="UP001206595"/>
    </source>
</evidence>
<dbReference type="PROSITE" id="PS50102">
    <property type="entry name" value="RRM"/>
    <property type="match status" value="5"/>
</dbReference>
<dbReference type="PANTHER" id="PTHR48039:SF5">
    <property type="entry name" value="RNA-BINDING PROTEIN 28"/>
    <property type="match status" value="1"/>
</dbReference>
<dbReference type="Pfam" id="PF00076">
    <property type="entry name" value="RRM_1"/>
    <property type="match status" value="3"/>
</dbReference>
<dbReference type="Gene3D" id="3.30.70.330">
    <property type="match status" value="4"/>
</dbReference>
<dbReference type="PANTHER" id="PTHR48039">
    <property type="entry name" value="RNA-BINDING MOTIF PROTEIN 14B"/>
    <property type="match status" value="1"/>
</dbReference>
<dbReference type="Proteomes" id="UP001206595">
    <property type="component" value="Unassembled WGS sequence"/>
</dbReference>
<comment type="subcellular location">
    <subcellularLocation>
        <location evidence="1">Nucleus</location>
    </subcellularLocation>
</comment>
<evidence type="ECO:0000313" key="8">
    <source>
        <dbReference type="EMBL" id="KAI8582673.1"/>
    </source>
</evidence>
<feature type="region of interest" description="Disordered" evidence="6">
    <location>
        <begin position="333"/>
        <end position="429"/>
    </location>
</feature>
<feature type="compositionally biased region" description="Acidic residues" evidence="6">
    <location>
        <begin position="334"/>
        <end position="363"/>
    </location>
</feature>
<dbReference type="InterPro" id="IPR000504">
    <property type="entry name" value="RRM_dom"/>
</dbReference>
<keyword evidence="2" id="KW-0677">Repeat</keyword>
<dbReference type="GO" id="GO:0003729">
    <property type="term" value="F:mRNA binding"/>
    <property type="evidence" value="ECO:0007669"/>
    <property type="project" value="TreeGrafter"/>
</dbReference>
<evidence type="ECO:0000256" key="4">
    <source>
        <dbReference type="ARBA" id="ARBA00023242"/>
    </source>
</evidence>
<reference evidence="8" key="1">
    <citation type="submission" date="2021-06" db="EMBL/GenBank/DDBJ databases">
        <authorList>
            <consortium name="DOE Joint Genome Institute"/>
            <person name="Mondo S.J."/>
            <person name="Amses K.R."/>
            <person name="Simmons D.R."/>
            <person name="Longcore J.E."/>
            <person name="Seto K."/>
            <person name="Alves G.H."/>
            <person name="Bonds A.E."/>
            <person name="Quandt C.A."/>
            <person name="Davis W.J."/>
            <person name="Chang Y."/>
            <person name="Letcher P.M."/>
            <person name="Powell M.J."/>
            <person name="Kuo A."/>
            <person name="Labutti K."/>
            <person name="Pangilinan J."/>
            <person name="Andreopoulos W."/>
            <person name="Tritt A."/>
            <person name="Riley R."/>
            <person name="Hundley H."/>
            <person name="Johnson J."/>
            <person name="Lipzen A."/>
            <person name="Barry K."/>
            <person name="Berbee M.L."/>
            <person name="Buchler N.E."/>
            <person name="Grigoriev I.V."/>
            <person name="Spatafora J.W."/>
            <person name="Stajich J.E."/>
            <person name="James T.Y."/>
        </authorList>
    </citation>
    <scope>NUCLEOTIDE SEQUENCE</scope>
    <source>
        <strain evidence="8">AG</strain>
    </source>
</reference>
<evidence type="ECO:0000256" key="2">
    <source>
        <dbReference type="ARBA" id="ARBA00022737"/>
    </source>
</evidence>
<evidence type="ECO:0000256" key="5">
    <source>
        <dbReference type="PROSITE-ProRule" id="PRU00176"/>
    </source>
</evidence>
<keyword evidence="4" id="KW-0539">Nucleus</keyword>
<dbReference type="CDD" id="cd00590">
    <property type="entry name" value="RRM_SF"/>
    <property type="match status" value="1"/>
</dbReference>
<dbReference type="RefSeq" id="XP_051447677.1">
    <property type="nucleotide sequence ID" value="XM_051586547.1"/>
</dbReference>
<dbReference type="InterPro" id="IPR035979">
    <property type="entry name" value="RBD_domain_sf"/>
</dbReference>
<dbReference type="CDD" id="cd12413">
    <property type="entry name" value="RRM1_RBM28_like"/>
    <property type="match status" value="1"/>
</dbReference>
<dbReference type="InterPro" id="IPR034808">
    <property type="entry name" value="Nop4p_RRM3"/>
</dbReference>
<feature type="domain" description="RRM" evidence="7">
    <location>
        <begin position="155"/>
        <end position="229"/>
    </location>
</feature>
<feature type="compositionally biased region" description="Acidic residues" evidence="6">
    <location>
        <begin position="371"/>
        <end position="414"/>
    </location>
</feature>
<dbReference type="AlphaFoldDB" id="A0AAD5EF01"/>
<dbReference type="CDD" id="cd12676">
    <property type="entry name" value="RRM3_Nop4p"/>
    <property type="match status" value="1"/>
</dbReference>
<protein>
    <recommendedName>
        <fullName evidence="7">RRM domain-containing protein</fullName>
    </recommendedName>
</protein>
<dbReference type="InterPro" id="IPR012677">
    <property type="entry name" value="Nucleotide-bd_a/b_plait_sf"/>
</dbReference>
<dbReference type="GeneID" id="75911895"/>
<feature type="domain" description="RRM" evidence="7">
    <location>
        <begin position="247"/>
        <end position="325"/>
    </location>
</feature>
<feature type="domain" description="RRM" evidence="7">
    <location>
        <begin position="28"/>
        <end position="112"/>
    </location>
</feature>
<accession>A0AAD5EF01</accession>
<dbReference type="EMBL" id="MU620899">
    <property type="protein sequence ID" value="KAI8582673.1"/>
    <property type="molecule type" value="Genomic_DNA"/>
</dbReference>
<feature type="compositionally biased region" description="Basic and acidic residues" evidence="6">
    <location>
        <begin position="783"/>
        <end position="795"/>
    </location>
</feature>
<name>A0AAD5EF01_UMBRA</name>
<dbReference type="InterPro" id="IPR003954">
    <property type="entry name" value="RRM_euk-type"/>
</dbReference>
<feature type="region of interest" description="Disordered" evidence="6">
    <location>
        <begin position="749"/>
        <end position="825"/>
    </location>
</feature>
<dbReference type="FunFam" id="3.30.70.330:FF:000406">
    <property type="entry name" value="Related to Nucleolar protein NOP4"/>
    <property type="match status" value="1"/>
</dbReference>
<feature type="compositionally biased region" description="Low complexity" evidence="6">
    <location>
        <begin position="125"/>
        <end position="141"/>
    </location>
</feature>
<dbReference type="GO" id="GO:0005730">
    <property type="term" value="C:nucleolus"/>
    <property type="evidence" value="ECO:0007669"/>
    <property type="project" value="TreeGrafter"/>
</dbReference>
<gene>
    <name evidence="8" type="ORF">K450DRAFT_226380</name>
</gene>
<dbReference type="SMART" id="SM00360">
    <property type="entry name" value="RRM"/>
    <property type="match status" value="5"/>
</dbReference>
<feature type="compositionally biased region" description="Low complexity" evidence="6">
    <location>
        <begin position="805"/>
        <end position="814"/>
    </location>
</feature>
<keyword evidence="3 5" id="KW-0694">RNA-binding</keyword>
<evidence type="ECO:0000256" key="3">
    <source>
        <dbReference type="ARBA" id="ARBA00022884"/>
    </source>
</evidence>
<dbReference type="SMART" id="SM00361">
    <property type="entry name" value="RRM_1"/>
    <property type="match status" value="2"/>
</dbReference>
<dbReference type="CDD" id="cd12416">
    <property type="entry name" value="RRM4_RBM28_like"/>
    <property type="match status" value="1"/>
</dbReference>